<feature type="chain" id="PRO_5035468933" evidence="1">
    <location>
        <begin position="21"/>
        <end position="287"/>
    </location>
</feature>
<dbReference type="EMBL" id="JAGMVJ010000012">
    <property type="protein sequence ID" value="KAH7084165.1"/>
    <property type="molecule type" value="Genomic_DNA"/>
</dbReference>
<protein>
    <submittedName>
        <fullName evidence="2">Uncharacterized protein</fullName>
    </submittedName>
</protein>
<comment type="caution">
    <text evidence="2">The sequence shown here is derived from an EMBL/GenBank/DDBJ whole genome shotgun (WGS) entry which is preliminary data.</text>
</comment>
<gene>
    <name evidence="2" type="ORF">FB567DRAFT_603899</name>
</gene>
<sequence>MISIFNYACCLSLLVATVYSGTLNFGCNQGTEDRDLKEAVADVEELSKVAAAALLTGKINGKEDVFLGAFDPLFTAGDKAILHIRLSSAKSQRRWEDTAYVNKAGTKLMYIPISGSVSNKPGTRGSYTTIGFKYNDEYDTSGSAHVYIAEERRHPPADDKYDRRRYPDIVKDGLDGKHNMLEEIKPLAQTVLHEFIHAIGGMILPDPGNVNDKTKRRPRINDGPTKDTYGWLKCNQRRAQGLSNIDIADCITFLGQAIFLQFQGKDTYWTTVEVDPATLLPKNLPKP</sequence>
<accession>A0A8K0R593</accession>
<feature type="signal peptide" evidence="1">
    <location>
        <begin position="1"/>
        <end position="20"/>
    </location>
</feature>
<keyword evidence="1" id="KW-0732">Signal</keyword>
<keyword evidence="3" id="KW-1185">Reference proteome</keyword>
<dbReference type="Proteomes" id="UP000813461">
    <property type="component" value="Unassembled WGS sequence"/>
</dbReference>
<reference evidence="2" key="1">
    <citation type="journal article" date="2021" name="Nat. Commun.">
        <title>Genetic determinants of endophytism in the Arabidopsis root mycobiome.</title>
        <authorList>
            <person name="Mesny F."/>
            <person name="Miyauchi S."/>
            <person name="Thiergart T."/>
            <person name="Pickel B."/>
            <person name="Atanasova L."/>
            <person name="Karlsson M."/>
            <person name="Huettel B."/>
            <person name="Barry K.W."/>
            <person name="Haridas S."/>
            <person name="Chen C."/>
            <person name="Bauer D."/>
            <person name="Andreopoulos W."/>
            <person name="Pangilinan J."/>
            <person name="LaButti K."/>
            <person name="Riley R."/>
            <person name="Lipzen A."/>
            <person name="Clum A."/>
            <person name="Drula E."/>
            <person name="Henrissat B."/>
            <person name="Kohler A."/>
            <person name="Grigoriev I.V."/>
            <person name="Martin F.M."/>
            <person name="Hacquard S."/>
        </authorList>
    </citation>
    <scope>NUCLEOTIDE SEQUENCE</scope>
    <source>
        <strain evidence="2">MPI-SDFR-AT-0120</strain>
    </source>
</reference>
<evidence type="ECO:0000313" key="3">
    <source>
        <dbReference type="Proteomes" id="UP000813461"/>
    </source>
</evidence>
<proteinExistence type="predicted"/>
<evidence type="ECO:0000313" key="2">
    <source>
        <dbReference type="EMBL" id="KAH7084165.1"/>
    </source>
</evidence>
<name>A0A8K0R593_9PLEO</name>
<organism evidence="2 3">
    <name type="scientific">Paraphoma chrysanthemicola</name>
    <dbReference type="NCBI Taxonomy" id="798071"/>
    <lineage>
        <taxon>Eukaryota</taxon>
        <taxon>Fungi</taxon>
        <taxon>Dikarya</taxon>
        <taxon>Ascomycota</taxon>
        <taxon>Pezizomycotina</taxon>
        <taxon>Dothideomycetes</taxon>
        <taxon>Pleosporomycetidae</taxon>
        <taxon>Pleosporales</taxon>
        <taxon>Pleosporineae</taxon>
        <taxon>Phaeosphaeriaceae</taxon>
        <taxon>Paraphoma</taxon>
    </lineage>
</organism>
<dbReference type="OrthoDB" id="4727969at2759"/>
<dbReference type="AlphaFoldDB" id="A0A8K0R593"/>
<evidence type="ECO:0000256" key="1">
    <source>
        <dbReference type="SAM" id="SignalP"/>
    </source>
</evidence>